<proteinExistence type="predicted"/>
<dbReference type="Gene3D" id="3.40.50.1460">
    <property type="match status" value="1"/>
</dbReference>
<dbReference type="Pfam" id="PF01364">
    <property type="entry name" value="Peptidase_C25"/>
    <property type="match status" value="1"/>
</dbReference>
<dbReference type="STRING" id="1419482.SAMN05444266_104488"/>
<evidence type="ECO:0000259" key="1">
    <source>
        <dbReference type="Pfam" id="PF01364"/>
    </source>
</evidence>
<dbReference type="AlphaFoldDB" id="A0A1M7CUX7"/>
<dbReference type="EMBL" id="FRBL01000004">
    <property type="protein sequence ID" value="SHL71046.1"/>
    <property type="molecule type" value="Genomic_DNA"/>
</dbReference>
<name>A0A1M7CUX7_9BACT</name>
<evidence type="ECO:0000313" key="2">
    <source>
        <dbReference type="EMBL" id="SHL71046.1"/>
    </source>
</evidence>
<dbReference type="GO" id="GO:0008234">
    <property type="term" value="F:cysteine-type peptidase activity"/>
    <property type="evidence" value="ECO:0007669"/>
    <property type="project" value="InterPro"/>
</dbReference>
<sequence length="517" mass="57561">MGTPIINMQSTKLIITNKSALISKYGDAHLTVLQALDKIVLSDKTKRLDSIILFVDDAEQMSSFGATAVLTPTDDQQNKDAIDALYRHFTPGYIMLLGAQDVIPFQRLTNLVSGGNDPDSMIPSDLPYACDAPYDKDPGRFIAPTRVVGRLPDLPGGKDPQYILQLIQHVLDYTPDARQTYENYFSLSTFDWQDSTQRSLINIFGNNAALRIIPSEAINTDGLWTAEQLLPKTHFINCHGAINNPRYYGQKKSEFPLAMKSDKINGLINKGTVVAAECCYGAQLFDPAKNVFRQISMASSYLKNNAIAFLGSTNIAYGPSTGQGLADLLTQFFVINVLNGASTGRALLEARQKFLNEMGPTLDPFELKTAAQFNLLGDPSIQPVINEKDSSVDDSQSFINSVQNRRENLEARGKMLDYFIASPEPTVEDDEPDNNLKETLDNLLQQRKFSTQHGKKLFINRHNKRHEKNNESNSASVKFHVFSESTSETATEAPMVKVLVVKEKNNQILGYREYVSR</sequence>
<feature type="domain" description="Gingipain" evidence="1">
    <location>
        <begin position="74"/>
        <end position="382"/>
    </location>
</feature>
<reference evidence="2 3" key="1">
    <citation type="submission" date="2016-11" db="EMBL/GenBank/DDBJ databases">
        <authorList>
            <person name="Jaros S."/>
            <person name="Januszkiewicz K."/>
            <person name="Wedrychowicz H."/>
        </authorList>
    </citation>
    <scope>NUCLEOTIDE SEQUENCE [LARGE SCALE GENOMIC DNA]</scope>
    <source>
        <strain evidence="2 3">DSM 27406</strain>
    </source>
</reference>
<accession>A0A1M7CUX7</accession>
<gene>
    <name evidence="2" type="ORF">SAMN05444266_104488</name>
</gene>
<keyword evidence="3" id="KW-1185">Reference proteome</keyword>
<organism evidence="2 3">
    <name type="scientific">Chitinophaga jiangningensis</name>
    <dbReference type="NCBI Taxonomy" id="1419482"/>
    <lineage>
        <taxon>Bacteria</taxon>
        <taxon>Pseudomonadati</taxon>
        <taxon>Bacteroidota</taxon>
        <taxon>Chitinophagia</taxon>
        <taxon>Chitinophagales</taxon>
        <taxon>Chitinophagaceae</taxon>
        <taxon>Chitinophaga</taxon>
    </lineage>
</organism>
<evidence type="ECO:0000313" key="3">
    <source>
        <dbReference type="Proteomes" id="UP000184420"/>
    </source>
</evidence>
<dbReference type="Proteomes" id="UP000184420">
    <property type="component" value="Unassembled WGS sequence"/>
</dbReference>
<protein>
    <submittedName>
        <fullName evidence="2">Peptidase family C25</fullName>
    </submittedName>
</protein>
<dbReference type="InterPro" id="IPR001769">
    <property type="entry name" value="Gingipain"/>
</dbReference>
<dbReference type="GO" id="GO:0006508">
    <property type="term" value="P:proteolysis"/>
    <property type="evidence" value="ECO:0007669"/>
    <property type="project" value="InterPro"/>
</dbReference>